<gene>
    <name evidence="3" type="ORF">PCOR1329_LOCUS36200</name>
</gene>
<sequence>MPPRSGNVDLHSVPKSDGQGDGSKDTHQDTDGDASNETTPGFAKKLEIFRARLRDLEQLAQEPGMEFASEATTKLQEQIDGLLAPKEAQLPACYAEVAVRRSLRGAEKAQTKADAQVVKLKQQLEDIQTQLHIAENKAEQAGKKVESLRVKEQDAEGTKQLEAALAPAAKKKANAAEKMAVAMEEDGASLSGDCPRYKRRACAGPEEQGEVILQLKAKASPQEIATALKQAGVKDDEVQKHGTRADKLVFITCNANTYNQFEKVLHQLRYQVQASVVFGQELQLAPKQVELLSARRSKSGWKAAVVPSAPTKEGTRAGVMIAVPSRMGITYLPGKAVYKMRELAPPAVRDKGAPTARAMATEWVASRLRDLVHILSSGSCEPGGQDAGRIKSIKEAKTQKWALVQLHQFGEELNTPWSHVFETILECTKEPQELSECLEYLQYWQQVTASEADEARQSELRESTKPWRAWARNHSEKSAGALHKWTKLKVPWEPLVPHNAREAKPRLCEPPETVPAGETYQHVAMMMRRVVLNGCDTEGSFWARGIAAGSVFGPLNLPLAPIGTIDDIYVASPRADMCLYFDDLAASNRDDVDAVAALHTKLTDEIIFAFEQALELQVSRGRDGKTVDAVSHGRVDRQLGSQYKQMGIQVVREAVHLGVTQSAARRRRVEAQSKRIMKAKAMSWKIQRVKAAGGAAEKVVKLGIVPSELYGTRVQSATDTLITMLRQTVAAAFPGCYKGGSAALELLAEDADPAVIATAGPIVEWARARQEVTDMATRGRGAQ</sequence>
<evidence type="ECO:0000256" key="2">
    <source>
        <dbReference type="SAM" id="MobiDB-lite"/>
    </source>
</evidence>
<dbReference type="EMBL" id="CAUYUJ010014405">
    <property type="protein sequence ID" value="CAK0840860.1"/>
    <property type="molecule type" value="Genomic_DNA"/>
</dbReference>
<protein>
    <recommendedName>
        <fullName evidence="5">Reverse transcriptase domain-containing protein</fullName>
    </recommendedName>
</protein>
<dbReference type="Proteomes" id="UP001189429">
    <property type="component" value="Unassembled WGS sequence"/>
</dbReference>
<comment type="caution">
    <text evidence="3">The sequence shown here is derived from an EMBL/GenBank/DDBJ whole genome shotgun (WGS) entry which is preliminary data.</text>
</comment>
<evidence type="ECO:0000313" key="4">
    <source>
        <dbReference type="Proteomes" id="UP001189429"/>
    </source>
</evidence>
<accession>A0ABN9T772</accession>
<proteinExistence type="predicted"/>
<feature type="coiled-coil region" evidence="1">
    <location>
        <begin position="103"/>
        <end position="151"/>
    </location>
</feature>
<name>A0ABN9T772_9DINO</name>
<keyword evidence="1" id="KW-0175">Coiled coil</keyword>
<organism evidence="3 4">
    <name type="scientific">Prorocentrum cordatum</name>
    <dbReference type="NCBI Taxonomy" id="2364126"/>
    <lineage>
        <taxon>Eukaryota</taxon>
        <taxon>Sar</taxon>
        <taxon>Alveolata</taxon>
        <taxon>Dinophyceae</taxon>
        <taxon>Prorocentrales</taxon>
        <taxon>Prorocentraceae</taxon>
        <taxon>Prorocentrum</taxon>
    </lineage>
</organism>
<evidence type="ECO:0008006" key="5">
    <source>
        <dbReference type="Google" id="ProtNLM"/>
    </source>
</evidence>
<evidence type="ECO:0000313" key="3">
    <source>
        <dbReference type="EMBL" id="CAK0840860.1"/>
    </source>
</evidence>
<reference evidence="3" key="1">
    <citation type="submission" date="2023-10" db="EMBL/GenBank/DDBJ databases">
        <authorList>
            <person name="Chen Y."/>
            <person name="Shah S."/>
            <person name="Dougan E. K."/>
            <person name="Thang M."/>
            <person name="Chan C."/>
        </authorList>
    </citation>
    <scope>NUCLEOTIDE SEQUENCE [LARGE SCALE GENOMIC DNA]</scope>
</reference>
<keyword evidence="4" id="KW-1185">Reference proteome</keyword>
<feature type="region of interest" description="Disordered" evidence="2">
    <location>
        <begin position="1"/>
        <end position="43"/>
    </location>
</feature>
<evidence type="ECO:0000256" key="1">
    <source>
        <dbReference type="SAM" id="Coils"/>
    </source>
</evidence>